<feature type="transmembrane region" description="Helical" evidence="1">
    <location>
        <begin position="15"/>
        <end position="41"/>
    </location>
</feature>
<gene>
    <name evidence="2" type="ORF">GDO81_015476</name>
</gene>
<name>A0AAV7AP59_ENGPU</name>
<keyword evidence="1" id="KW-0472">Membrane</keyword>
<evidence type="ECO:0000313" key="2">
    <source>
        <dbReference type="EMBL" id="KAG8561782.1"/>
    </source>
</evidence>
<evidence type="ECO:0000256" key="1">
    <source>
        <dbReference type="SAM" id="Phobius"/>
    </source>
</evidence>
<reference evidence="2" key="1">
    <citation type="thesis" date="2020" institute="ProQuest LLC" country="789 East Eisenhower Parkway, Ann Arbor, MI, USA">
        <title>Comparative Genomics and Chromosome Evolution.</title>
        <authorList>
            <person name="Mudd A.B."/>
        </authorList>
    </citation>
    <scope>NUCLEOTIDE SEQUENCE</scope>
    <source>
        <strain evidence="2">237g6f4</strain>
        <tissue evidence="2">Blood</tissue>
    </source>
</reference>
<dbReference type="AlphaFoldDB" id="A0AAV7AP59"/>
<sequence>MCTLTTSVYYKSLHYFSMSFCCFVIYQPLSSLVISCFTIVISSISMFYNIHTQVYDVECKLRGLGAHIAGTSQCTTCSLFIVNLLSSWTRYK</sequence>
<proteinExistence type="predicted"/>
<protein>
    <submittedName>
        <fullName evidence="2">Uncharacterized protein</fullName>
    </submittedName>
</protein>
<evidence type="ECO:0000313" key="3">
    <source>
        <dbReference type="Proteomes" id="UP000824782"/>
    </source>
</evidence>
<accession>A0AAV7AP59</accession>
<keyword evidence="3" id="KW-1185">Reference proteome</keyword>
<organism evidence="2 3">
    <name type="scientific">Engystomops pustulosus</name>
    <name type="common">Tungara frog</name>
    <name type="synonym">Physalaemus pustulosus</name>
    <dbReference type="NCBI Taxonomy" id="76066"/>
    <lineage>
        <taxon>Eukaryota</taxon>
        <taxon>Metazoa</taxon>
        <taxon>Chordata</taxon>
        <taxon>Craniata</taxon>
        <taxon>Vertebrata</taxon>
        <taxon>Euteleostomi</taxon>
        <taxon>Amphibia</taxon>
        <taxon>Batrachia</taxon>
        <taxon>Anura</taxon>
        <taxon>Neobatrachia</taxon>
        <taxon>Hyloidea</taxon>
        <taxon>Leptodactylidae</taxon>
        <taxon>Leiuperinae</taxon>
        <taxon>Engystomops</taxon>
    </lineage>
</organism>
<keyword evidence="1" id="KW-1133">Transmembrane helix</keyword>
<comment type="caution">
    <text evidence="2">The sequence shown here is derived from an EMBL/GenBank/DDBJ whole genome shotgun (WGS) entry which is preliminary data.</text>
</comment>
<keyword evidence="1" id="KW-0812">Transmembrane</keyword>
<dbReference type="EMBL" id="WNYA01000007">
    <property type="protein sequence ID" value="KAG8561782.1"/>
    <property type="molecule type" value="Genomic_DNA"/>
</dbReference>
<dbReference type="Proteomes" id="UP000824782">
    <property type="component" value="Unassembled WGS sequence"/>
</dbReference>